<feature type="region of interest" description="Disordered" evidence="1">
    <location>
        <begin position="570"/>
        <end position="673"/>
    </location>
</feature>
<dbReference type="KEGG" id="ccp:CHC_T00006662001"/>
<accession>R7QM52</accession>
<name>R7QM52_CHOCR</name>
<dbReference type="RefSeq" id="XP_005709871.1">
    <property type="nucleotide sequence ID" value="XM_005709814.1"/>
</dbReference>
<sequence length="673" mass="69984">MAALPQPLQHQLRAQIQAEHIRTQLRNQSQLNKQQASTSAAVNPLNMTPGLPQRSPSPENRGIRRSPTRSSESFIDAKANGSFLGNPFGQTTSAASTSGVQNIPTHIRGLTPPALPSSGHRQTPTRSTSALQSSSNHSRDRSGHAASANRLQESATRRSQLLAEQKKHARETKANEVSASKRIRLEAAPGSDYQGVLAPDYKSPFTGQVSAWLGLLPYHVLLDEEDSITSEEWDVGISALCEKYRGQYLDIRKKLSEFSESTPDFSVDDVPGLGSGLLSNGDSVVMEIVLLEDMNETAMREKAVADKRAREIAQRRSLELQASRKAEEQTARAAEAARQAAMQTDTGKSMGASSGRMPLMGSMGVGVMYGQGVPGNSVTSGVLQMTGGGSQSFGAGTFGSGVMRNNLGMHGQVEAKVGNYDTSAKAVAGIGRDEHTYGEVGGEGASQVDAGGGVNFGQMSGQSSSGLSMAFENARQAAMGQGRGLEYEMRGQYGTQAVSVNNTGIMSQSWPGRSMGGVDVGRGEAMMGVGEGSRKGMDGMRSQNVVNGKSGDVDMSQGDGYGLSKIGIGASGGQQAQMSGNGKAEAGGNGMGGNRSHLGSQAPSDGNGQSTADVETSSGDKCGRGTQGVRRPGMMSLPGGRGLGSGHAARGKYGGGKEDGGMGMGSLLNAEGR</sequence>
<organism evidence="2 3">
    <name type="scientific">Chondrus crispus</name>
    <name type="common">Carrageen Irish moss</name>
    <name type="synonym">Polymorpha crispa</name>
    <dbReference type="NCBI Taxonomy" id="2769"/>
    <lineage>
        <taxon>Eukaryota</taxon>
        <taxon>Rhodophyta</taxon>
        <taxon>Florideophyceae</taxon>
        <taxon>Rhodymeniophycidae</taxon>
        <taxon>Gigartinales</taxon>
        <taxon>Gigartinaceae</taxon>
        <taxon>Chondrus</taxon>
    </lineage>
</organism>
<feature type="compositionally biased region" description="Basic and acidic residues" evidence="1">
    <location>
        <begin position="320"/>
        <end position="330"/>
    </location>
</feature>
<feature type="region of interest" description="Disordered" evidence="1">
    <location>
        <begin position="320"/>
        <end position="354"/>
    </location>
</feature>
<feature type="compositionally biased region" description="Low complexity" evidence="1">
    <location>
        <begin position="573"/>
        <end position="584"/>
    </location>
</feature>
<evidence type="ECO:0008006" key="4">
    <source>
        <dbReference type="Google" id="ProtNLM"/>
    </source>
</evidence>
<dbReference type="EMBL" id="HG002054">
    <property type="protein sequence ID" value="CDF39577.1"/>
    <property type="molecule type" value="Genomic_DNA"/>
</dbReference>
<feature type="compositionally biased region" description="Polar residues" evidence="1">
    <location>
        <begin position="149"/>
        <end position="159"/>
    </location>
</feature>
<feature type="compositionally biased region" description="Polar residues" evidence="1">
    <location>
        <begin position="119"/>
        <end position="136"/>
    </location>
</feature>
<keyword evidence="3" id="KW-1185">Reference proteome</keyword>
<dbReference type="GeneID" id="17317595"/>
<dbReference type="Gramene" id="CDF39577">
    <property type="protein sequence ID" value="CDF39577"/>
    <property type="gene ID" value="CHC_T00006662001"/>
</dbReference>
<reference evidence="3" key="1">
    <citation type="journal article" date="2013" name="Proc. Natl. Acad. Sci. U.S.A.">
        <title>Genome structure and metabolic features in the red seaweed Chondrus crispus shed light on evolution of the Archaeplastida.</title>
        <authorList>
            <person name="Collen J."/>
            <person name="Porcel B."/>
            <person name="Carre W."/>
            <person name="Ball S.G."/>
            <person name="Chaparro C."/>
            <person name="Tonon T."/>
            <person name="Barbeyron T."/>
            <person name="Michel G."/>
            <person name="Noel B."/>
            <person name="Valentin K."/>
            <person name="Elias M."/>
            <person name="Artiguenave F."/>
            <person name="Arun A."/>
            <person name="Aury J.M."/>
            <person name="Barbosa-Neto J.F."/>
            <person name="Bothwell J.H."/>
            <person name="Bouget F.Y."/>
            <person name="Brillet L."/>
            <person name="Cabello-Hurtado F."/>
            <person name="Capella-Gutierrez S."/>
            <person name="Charrier B."/>
            <person name="Cladiere L."/>
            <person name="Cock J.M."/>
            <person name="Coelho S.M."/>
            <person name="Colleoni C."/>
            <person name="Czjzek M."/>
            <person name="Da Silva C."/>
            <person name="Delage L."/>
            <person name="Denoeud F."/>
            <person name="Deschamps P."/>
            <person name="Dittami S.M."/>
            <person name="Gabaldon T."/>
            <person name="Gachon C.M."/>
            <person name="Groisillier A."/>
            <person name="Herve C."/>
            <person name="Jabbari K."/>
            <person name="Katinka M."/>
            <person name="Kloareg B."/>
            <person name="Kowalczyk N."/>
            <person name="Labadie K."/>
            <person name="Leblanc C."/>
            <person name="Lopez P.J."/>
            <person name="McLachlan D.H."/>
            <person name="Meslet-Cladiere L."/>
            <person name="Moustafa A."/>
            <person name="Nehr Z."/>
            <person name="Nyvall Collen P."/>
            <person name="Panaud O."/>
            <person name="Partensky F."/>
            <person name="Poulain J."/>
            <person name="Rensing S.A."/>
            <person name="Rousvoal S."/>
            <person name="Samson G."/>
            <person name="Symeonidi A."/>
            <person name="Weissenbach J."/>
            <person name="Zambounis A."/>
            <person name="Wincker P."/>
            <person name="Boyen C."/>
        </authorList>
    </citation>
    <scope>NUCLEOTIDE SEQUENCE [LARGE SCALE GENOMIC DNA]</scope>
    <source>
        <strain evidence="3">cv. Stackhouse</strain>
    </source>
</reference>
<gene>
    <name evidence="2" type="ORF">CHC_T00006662001</name>
</gene>
<feature type="region of interest" description="Disordered" evidence="1">
    <location>
        <begin position="528"/>
        <end position="558"/>
    </location>
</feature>
<evidence type="ECO:0000313" key="3">
    <source>
        <dbReference type="Proteomes" id="UP000012073"/>
    </source>
</evidence>
<feature type="region of interest" description="Disordered" evidence="1">
    <location>
        <begin position="103"/>
        <end position="183"/>
    </location>
</feature>
<feature type="compositionally biased region" description="Polar residues" evidence="1">
    <location>
        <begin position="597"/>
        <end position="619"/>
    </location>
</feature>
<evidence type="ECO:0000313" key="2">
    <source>
        <dbReference type="EMBL" id="CDF39577.1"/>
    </source>
</evidence>
<dbReference type="OMA" id="SCPRNIC"/>
<feature type="compositionally biased region" description="Low complexity" evidence="1">
    <location>
        <begin position="331"/>
        <end position="344"/>
    </location>
</feature>
<protein>
    <recommendedName>
        <fullName evidence="4">GLTSCR protein conserved domain-containing protein</fullName>
    </recommendedName>
</protein>
<dbReference type="Proteomes" id="UP000012073">
    <property type="component" value="Unassembled WGS sequence"/>
</dbReference>
<evidence type="ECO:0000256" key="1">
    <source>
        <dbReference type="SAM" id="MobiDB-lite"/>
    </source>
</evidence>
<feature type="region of interest" description="Disordered" evidence="1">
    <location>
        <begin position="27"/>
        <end position="74"/>
    </location>
</feature>
<feature type="compositionally biased region" description="Polar residues" evidence="1">
    <location>
        <begin position="27"/>
        <end position="41"/>
    </location>
</feature>
<dbReference type="AlphaFoldDB" id="R7QM52"/>
<proteinExistence type="predicted"/>